<dbReference type="EMBL" id="KV878338">
    <property type="protein sequence ID" value="OJJ49359.1"/>
    <property type="molecule type" value="Genomic_DNA"/>
</dbReference>
<protein>
    <recommendedName>
        <fullName evidence="5">Prefoldin subunit 1</fullName>
    </recommendedName>
</protein>
<dbReference type="Proteomes" id="UP000184188">
    <property type="component" value="Unassembled WGS sequence"/>
</dbReference>
<dbReference type="CDD" id="cd23164">
    <property type="entry name" value="Prefoldin_1"/>
    <property type="match status" value="1"/>
</dbReference>
<dbReference type="VEuPathDB" id="FungiDB:ASPZODRAFT_60427"/>
<dbReference type="OrthoDB" id="2015447at2759"/>
<dbReference type="GeneID" id="34615383"/>
<evidence type="ECO:0000256" key="1">
    <source>
        <dbReference type="ARBA" id="ARBA00008045"/>
    </source>
</evidence>
<name>A0A1L9SQ28_9EURO</name>
<accession>A0A1L9SQ28</accession>
<dbReference type="GO" id="GO:0005737">
    <property type="term" value="C:cytoplasm"/>
    <property type="evidence" value="ECO:0007669"/>
    <property type="project" value="TreeGrafter"/>
</dbReference>
<reference evidence="4" key="1">
    <citation type="journal article" date="2017" name="Genome Biol.">
        <title>Comparative genomics reveals high biological diversity and specific adaptations in the industrially and medically important fungal genus Aspergillus.</title>
        <authorList>
            <person name="de Vries R.P."/>
            <person name="Riley R."/>
            <person name="Wiebenga A."/>
            <person name="Aguilar-Osorio G."/>
            <person name="Amillis S."/>
            <person name="Uchima C.A."/>
            <person name="Anderluh G."/>
            <person name="Asadollahi M."/>
            <person name="Askin M."/>
            <person name="Barry K."/>
            <person name="Battaglia E."/>
            <person name="Bayram O."/>
            <person name="Benocci T."/>
            <person name="Braus-Stromeyer S.A."/>
            <person name="Caldana C."/>
            <person name="Canovas D."/>
            <person name="Cerqueira G.C."/>
            <person name="Chen F."/>
            <person name="Chen W."/>
            <person name="Choi C."/>
            <person name="Clum A."/>
            <person name="Dos Santos R.A."/>
            <person name="Damasio A.R."/>
            <person name="Diallinas G."/>
            <person name="Emri T."/>
            <person name="Fekete E."/>
            <person name="Flipphi M."/>
            <person name="Freyberg S."/>
            <person name="Gallo A."/>
            <person name="Gournas C."/>
            <person name="Habgood R."/>
            <person name="Hainaut M."/>
            <person name="Harispe M.L."/>
            <person name="Henrissat B."/>
            <person name="Hilden K.S."/>
            <person name="Hope R."/>
            <person name="Hossain A."/>
            <person name="Karabika E."/>
            <person name="Karaffa L."/>
            <person name="Karanyi Z."/>
            <person name="Krasevec N."/>
            <person name="Kuo A."/>
            <person name="Kusch H."/>
            <person name="LaButti K."/>
            <person name="Lagendijk E.L."/>
            <person name="Lapidus A."/>
            <person name="Levasseur A."/>
            <person name="Lindquist E."/>
            <person name="Lipzen A."/>
            <person name="Logrieco A.F."/>
            <person name="MacCabe A."/>
            <person name="Maekelae M.R."/>
            <person name="Malavazi I."/>
            <person name="Melin P."/>
            <person name="Meyer V."/>
            <person name="Mielnichuk N."/>
            <person name="Miskei M."/>
            <person name="Molnar A.P."/>
            <person name="Mule G."/>
            <person name="Ngan C.Y."/>
            <person name="Orejas M."/>
            <person name="Orosz E."/>
            <person name="Ouedraogo J.P."/>
            <person name="Overkamp K.M."/>
            <person name="Park H.-S."/>
            <person name="Perrone G."/>
            <person name="Piumi F."/>
            <person name="Punt P.J."/>
            <person name="Ram A.F."/>
            <person name="Ramon A."/>
            <person name="Rauscher S."/>
            <person name="Record E."/>
            <person name="Riano-Pachon D.M."/>
            <person name="Robert V."/>
            <person name="Roehrig J."/>
            <person name="Ruller R."/>
            <person name="Salamov A."/>
            <person name="Salih N.S."/>
            <person name="Samson R.A."/>
            <person name="Sandor E."/>
            <person name="Sanguinetti M."/>
            <person name="Schuetze T."/>
            <person name="Sepcic K."/>
            <person name="Shelest E."/>
            <person name="Sherlock G."/>
            <person name="Sophianopoulou V."/>
            <person name="Squina F.M."/>
            <person name="Sun H."/>
            <person name="Susca A."/>
            <person name="Todd R.B."/>
            <person name="Tsang A."/>
            <person name="Unkles S.E."/>
            <person name="van de Wiele N."/>
            <person name="van Rossen-Uffink D."/>
            <person name="Oliveira J.V."/>
            <person name="Vesth T.C."/>
            <person name="Visser J."/>
            <person name="Yu J.-H."/>
            <person name="Zhou M."/>
            <person name="Andersen M.R."/>
            <person name="Archer D.B."/>
            <person name="Baker S.E."/>
            <person name="Benoit I."/>
            <person name="Brakhage A.A."/>
            <person name="Braus G.H."/>
            <person name="Fischer R."/>
            <person name="Frisvad J.C."/>
            <person name="Goldman G.H."/>
            <person name="Houbraken J."/>
            <person name="Oakley B."/>
            <person name="Pocsi I."/>
            <person name="Scazzocchio C."/>
            <person name="Seiboth B."/>
            <person name="vanKuyk P.A."/>
            <person name="Wortman J."/>
            <person name="Dyer P.S."/>
            <person name="Grigoriev I.V."/>
        </authorList>
    </citation>
    <scope>NUCLEOTIDE SEQUENCE [LARGE SCALE GENOMIC DNA]</scope>
    <source>
        <strain evidence="4">CBS 506.65</strain>
    </source>
</reference>
<dbReference type="InterPro" id="IPR002777">
    <property type="entry name" value="PFD_beta-like"/>
</dbReference>
<keyword evidence="2" id="KW-0143">Chaperone</keyword>
<keyword evidence="4" id="KW-1185">Reference proteome</keyword>
<dbReference type="SUPFAM" id="SSF46579">
    <property type="entry name" value="Prefoldin"/>
    <property type="match status" value="1"/>
</dbReference>
<dbReference type="PANTHER" id="PTHR20903">
    <property type="entry name" value="PREFOLDIN SUBUNIT 1-RELATED"/>
    <property type="match status" value="1"/>
</dbReference>
<dbReference type="PANTHER" id="PTHR20903:SF0">
    <property type="entry name" value="PREFOLDIN SUBUNIT 1"/>
    <property type="match status" value="1"/>
</dbReference>
<dbReference type="AlphaFoldDB" id="A0A1L9SQ28"/>
<dbReference type="Pfam" id="PF01920">
    <property type="entry name" value="Prefoldin_2"/>
    <property type="match status" value="1"/>
</dbReference>
<evidence type="ECO:0000313" key="4">
    <source>
        <dbReference type="Proteomes" id="UP000184188"/>
    </source>
</evidence>
<evidence type="ECO:0000256" key="2">
    <source>
        <dbReference type="ARBA" id="ARBA00023186"/>
    </source>
</evidence>
<dbReference type="GO" id="GO:0051082">
    <property type="term" value="F:unfolded protein binding"/>
    <property type="evidence" value="ECO:0007669"/>
    <property type="project" value="InterPro"/>
</dbReference>
<proteinExistence type="inferred from homology"/>
<evidence type="ECO:0000313" key="3">
    <source>
        <dbReference type="EMBL" id="OJJ49359.1"/>
    </source>
</evidence>
<dbReference type="STRING" id="1073090.A0A1L9SQ28"/>
<dbReference type="GO" id="GO:0016272">
    <property type="term" value="C:prefoldin complex"/>
    <property type="evidence" value="ECO:0007669"/>
    <property type="project" value="InterPro"/>
</dbReference>
<gene>
    <name evidence="3" type="ORF">ASPZODRAFT_60427</name>
</gene>
<organism evidence="3 4">
    <name type="scientific">Penicilliopsis zonata CBS 506.65</name>
    <dbReference type="NCBI Taxonomy" id="1073090"/>
    <lineage>
        <taxon>Eukaryota</taxon>
        <taxon>Fungi</taxon>
        <taxon>Dikarya</taxon>
        <taxon>Ascomycota</taxon>
        <taxon>Pezizomycotina</taxon>
        <taxon>Eurotiomycetes</taxon>
        <taxon>Eurotiomycetidae</taxon>
        <taxon>Eurotiales</taxon>
        <taxon>Aspergillaceae</taxon>
        <taxon>Penicilliopsis</taxon>
    </lineage>
</organism>
<dbReference type="GO" id="GO:0044183">
    <property type="term" value="F:protein folding chaperone"/>
    <property type="evidence" value="ECO:0007669"/>
    <property type="project" value="TreeGrafter"/>
</dbReference>
<dbReference type="RefSeq" id="XP_022583869.1">
    <property type="nucleotide sequence ID" value="XM_022728919.1"/>
</dbReference>
<dbReference type="InterPro" id="IPR009053">
    <property type="entry name" value="Prefoldin"/>
</dbReference>
<evidence type="ECO:0008006" key="5">
    <source>
        <dbReference type="Google" id="ProtNLM"/>
    </source>
</evidence>
<dbReference type="Gene3D" id="1.10.287.370">
    <property type="match status" value="1"/>
</dbReference>
<sequence>MSIPNEALQKLVQEIEARAISSQQQINITKAQITAKQREVRLLDLTAKELGTLPKDTRVYEGVGKMFIGVPINAVEKRLSTETTELQTEMSGLDKKLHYYETTYKNSRENMEQILKSGGLRG</sequence>
<comment type="similarity">
    <text evidence="1">Belongs to the prefoldin subunit beta family.</text>
</comment>